<evidence type="ECO:0000313" key="1">
    <source>
        <dbReference type="EMBL" id="TFW19633.1"/>
    </source>
</evidence>
<proteinExistence type="predicted"/>
<keyword evidence="2" id="KW-1185">Reference proteome</keyword>
<comment type="caution">
    <text evidence="1">The sequence shown here is derived from an EMBL/GenBank/DDBJ whole genome shotgun (WGS) entry which is preliminary data.</text>
</comment>
<name>A0A4Y9SF78_9BURK</name>
<dbReference type="RefSeq" id="WP_135207376.1">
    <property type="nucleotide sequence ID" value="NZ_SPVF01000144.1"/>
</dbReference>
<organism evidence="1 2">
    <name type="scientific">Zemynaea arenosa</name>
    <dbReference type="NCBI Taxonomy" id="2561931"/>
    <lineage>
        <taxon>Bacteria</taxon>
        <taxon>Pseudomonadati</taxon>
        <taxon>Pseudomonadota</taxon>
        <taxon>Betaproteobacteria</taxon>
        <taxon>Burkholderiales</taxon>
        <taxon>Oxalobacteraceae</taxon>
        <taxon>Telluria group</taxon>
        <taxon>Zemynaea</taxon>
    </lineage>
</organism>
<dbReference type="Proteomes" id="UP000298438">
    <property type="component" value="Unassembled WGS sequence"/>
</dbReference>
<evidence type="ECO:0000313" key="2">
    <source>
        <dbReference type="Proteomes" id="UP000298438"/>
    </source>
</evidence>
<reference evidence="1 2" key="1">
    <citation type="submission" date="2019-03" db="EMBL/GenBank/DDBJ databases">
        <title>Draft Genome Sequence of Massilia arenosa sp. nov., a Novel Massilia Species Isolated from a Sandy-loam Maize Soil.</title>
        <authorList>
            <person name="Raths R."/>
            <person name="Peta V."/>
            <person name="Bucking H."/>
        </authorList>
    </citation>
    <scope>NUCLEOTIDE SEQUENCE [LARGE SCALE GENOMIC DNA]</scope>
    <source>
        <strain evidence="1 2">MC02</strain>
    </source>
</reference>
<dbReference type="AlphaFoldDB" id="A0A4Y9SF78"/>
<dbReference type="EMBL" id="SPVF01000144">
    <property type="protein sequence ID" value="TFW19633.1"/>
    <property type="molecule type" value="Genomic_DNA"/>
</dbReference>
<sequence>MKYTLAAVFADLDPAQRARTALQRGGFAPAELSLSSRSTSHAWAAQESLGGRIANWFLRLLERGGEVYPRDTPDRGQGRSVLTVTCDSQARLDQAHAIIAAFSPIESDQQAGTGSPYIG</sequence>
<protein>
    <submittedName>
        <fullName evidence="1">Uncharacterized protein</fullName>
    </submittedName>
</protein>
<gene>
    <name evidence="1" type="ORF">E4L96_11570</name>
</gene>
<accession>A0A4Y9SF78</accession>